<reference evidence="2" key="2">
    <citation type="submission" date="2020-05" db="UniProtKB">
        <authorList>
            <consortium name="EnsemblMetazoa"/>
        </authorList>
    </citation>
    <scope>IDENTIFICATION</scope>
</reference>
<gene>
    <name evidence="1" type="ORF">ZHAS_00020692</name>
</gene>
<sequence>MEILLKPPQNAVMCHNSAHPSVVTSVRKGLPMDDVYVGWKSSRTFTQKPTVFRRPASFVGRQTKPKTTGASMDYAAADSRLMMVVILSLSLVIFCQPSEPPVGGLGW</sequence>
<organism evidence="1">
    <name type="scientific">Anopheles sinensis</name>
    <name type="common">Mosquito</name>
    <dbReference type="NCBI Taxonomy" id="74873"/>
    <lineage>
        <taxon>Eukaryota</taxon>
        <taxon>Metazoa</taxon>
        <taxon>Ecdysozoa</taxon>
        <taxon>Arthropoda</taxon>
        <taxon>Hexapoda</taxon>
        <taxon>Insecta</taxon>
        <taxon>Pterygota</taxon>
        <taxon>Neoptera</taxon>
        <taxon>Endopterygota</taxon>
        <taxon>Diptera</taxon>
        <taxon>Nematocera</taxon>
        <taxon>Culicoidea</taxon>
        <taxon>Culicidae</taxon>
        <taxon>Anophelinae</taxon>
        <taxon>Anopheles</taxon>
    </lineage>
</organism>
<evidence type="ECO:0000313" key="1">
    <source>
        <dbReference type="EMBL" id="KFB52447.1"/>
    </source>
</evidence>
<dbReference type="VEuPathDB" id="VectorBase:ASIC020692"/>
<protein>
    <submittedName>
        <fullName evidence="1 2">Uncharacterized protein</fullName>
    </submittedName>
</protein>
<dbReference type="EMBL" id="KE525395">
    <property type="protein sequence ID" value="KFB52447.1"/>
    <property type="molecule type" value="Genomic_DNA"/>
</dbReference>
<reference evidence="1 3" key="1">
    <citation type="journal article" date="2014" name="BMC Genomics">
        <title>Genome sequence of Anopheles sinensis provides insight into genetics basis of mosquito competence for malaria parasites.</title>
        <authorList>
            <person name="Zhou D."/>
            <person name="Zhang D."/>
            <person name="Ding G."/>
            <person name="Shi L."/>
            <person name="Hou Q."/>
            <person name="Ye Y."/>
            <person name="Xu Y."/>
            <person name="Zhou H."/>
            <person name="Xiong C."/>
            <person name="Li S."/>
            <person name="Yu J."/>
            <person name="Hong S."/>
            <person name="Yu X."/>
            <person name="Zou P."/>
            <person name="Chen C."/>
            <person name="Chang X."/>
            <person name="Wang W."/>
            <person name="Lv Y."/>
            <person name="Sun Y."/>
            <person name="Ma L."/>
            <person name="Shen B."/>
            <person name="Zhu C."/>
        </authorList>
    </citation>
    <scope>NUCLEOTIDE SEQUENCE [LARGE SCALE GENOMIC DNA]</scope>
</reference>
<dbReference type="EMBL" id="ATLV01025585">
    <property type="status" value="NOT_ANNOTATED_CDS"/>
    <property type="molecule type" value="Genomic_DNA"/>
</dbReference>
<keyword evidence="3" id="KW-1185">Reference proteome</keyword>
<name>A0A084WQF3_ANOSI</name>
<evidence type="ECO:0000313" key="2">
    <source>
        <dbReference type="EnsemblMetazoa" id="ASIC020692-PA"/>
    </source>
</evidence>
<dbReference type="Proteomes" id="UP000030765">
    <property type="component" value="Unassembled WGS sequence"/>
</dbReference>
<evidence type="ECO:0000313" key="3">
    <source>
        <dbReference type="Proteomes" id="UP000030765"/>
    </source>
</evidence>
<accession>A0A084WQF3</accession>
<proteinExistence type="predicted"/>
<dbReference type="EnsemblMetazoa" id="ASIC020692-RA">
    <property type="protein sequence ID" value="ASIC020692-PA"/>
    <property type="gene ID" value="ASIC020692"/>
</dbReference>
<dbReference type="AlphaFoldDB" id="A0A084WQF3"/>